<accession>A0A927HBN2</accession>
<protein>
    <submittedName>
        <fullName evidence="2">Sporulation protein YqfD</fullName>
    </submittedName>
</protein>
<dbReference type="Proteomes" id="UP000602076">
    <property type="component" value="Unassembled WGS sequence"/>
</dbReference>
<evidence type="ECO:0000313" key="3">
    <source>
        <dbReference type="Proteomes" id="UP000602076"/>
    </source>
</evidence>
<dbReference type="EMBL" id="JACXSI010000008">
    <property type="protein sequence ID" value="MBD3107573.1"/>
    <property type="molecule type" value="Genomic_DNA"/>
</dbReference>
<dbReference type="Pfam" id="PF06898">
    <property type="entry name" value="YqfD"/>
    <property type="match status" value="1"/>
</dbReference>
<proteinExistence type="predicted"/>
<dbReference type="PIRSF" id="PIRSF029895">
    <property type="entry name" value="SpoIV"/>
    <property type="match status" value="1"/>
</dbReference>
<keyword evidence="1" id="KW-0812">Transmembrane</keyword>
<name>A0A927HBN2_9BACI</name>
<reference evidence="2" key="1">
    <citation type="submission" date="2020-09" db="EMBL/GenBank/DDBJ databases">
        <title>Bacillus faecalis sp. nov., a moderately halophilic bacterium isolated from cow faeces.</title>
        <authorList>
            <person name="Jiang L."/>
            <person name="Lee J."/>
        </authorList>
    </citation>
    <scope>NUCLEOTIDE SEQUENCE</scope>
    <source>
        <strain evidence="2">AGMB 02131</strain>
    </source>
</reference>
<dbReference type="InterPro" id="IPR010690">
    <property type="entry name" value="YqfD"/>
</dbReference>
<evidence type="ECO:0000256" key="1">
    <source>
        <dbReference type="SAM" id="Phobius"/>
    </source>
</evidence>
<sequence length="396" mass="45620">MKNQWTTFFGGFVEVRVTGQLVEPFINELVRKGIKVTAVKRIDEKIVIFSMPLGDIAKMRVTLRKYPCKVTFLKRSGFPFLFQRLLLNGGFVIGFFLFLICIFLLSNVVWGIEISGAKPETEHKIRQELKKLGVEKGKFQFFIAESDDIQRILTNEIDVITWVGVDLRGTSFHLQVVEKKEPQIVKIPGSQKIVAMKKAVIRKVFVEKGKAVVMVNDFVHKGQLLVTSNISNDEEKQTLVPAKATILGEVWYKSDVEIPLETEFNVFSGEETTKHYFQISKLPIPIWGFKNREFKQYETEITEKPLYFLGWKLPFYYKTVTVRDKETVLRKYTKEQAVKKAKEVALEDLRNLIPEDSEIMGEKILHESLENGKVVLSIHYQVLENIGNERPIVQGD</sequence>
<evidence type="ECO:0000313" key="2">
    <source>
        <dbReference type="EMBL" id="MBD3107573.1"/>
    </source>
</evidence>
<dbReference type="AlphaFoldDB" id="A0A927HBN2"/>
<keyword evidence="1" id="KW-0472">Membrane</keyword>
<dbReference type="RefSeq" id="WP_190997121.1">
    <property type="nucleotide sequence ID" value="NZ_JACXSI010000008.1"/>
</dbReference>
<organism evidence="2 3">
    <name type="scientific">Peribacillus faecalis</name>
    <dbReference type="NCBI Taxonomy" id="2772559"/>
    <lineage>
        <taxon>Bacteria</taxon>
        <taxon>Bacillati</taxon>
        <taxon>Bacillota</taxon>
        <taxon>Bacilli</taxon>
        <taxon>Bacillales</taxon>
        <taxon>Bacillaceae</taxon>
        <taxon>Peribacillus</taxon>
    </lineage>
</organism>
<gene>
    <name evidence="2" type="primary">yqfD</name>
    <name evidence="2" type="ORF">IEO70_04270</name>
</gene>
<keyword evidence="3" id="KW-1185">Reference proteome</keyword>
<comment type="caution">
    <text evidence="2">The sequence shown here is derived from an EMBL/GenBank/DDBJ whole genome shotgun (WGS) entry which is preliminary data.</text>
</comment>
<feature type="transmembrane region" description="Helical" evidence="1">
    <location>
        <begin position="85"/>
        <end position="110"/>
    </location>
</feature>
<keyword evidence="1" id="KW-1133">Transmembrane helix</keyword>
<dbReference type="NCBIfam" id="TIGR02876">
    <property type="entry name" value="spore_yqfD"/>
    <property type="match status" value="1"/>
</dbReference>